<organism evidence="2 3">
    <name type="scientific">Zongyangia hominis</name>
    <dbReference type="NCBI Taxonomy" id="2763677"/>
    <lineage>
        <taxon>Bacteria</taxon>
        <taxon>Bacillati</taxon>
        <taxon>Bacillota</taxon>
        <taxon>Clostridia</taxon>
        <taxon>Eubacteriales</taxon>
        <taxon>Oscillospiraceae</taxon>
        <taxon>Zongyangia</taxon>
    </lineage>
</organism>
<protein>
    <submittedName>
        <fullName evidence="2">Cupin domain-containing protein</fullName>
    </submittedName>
</protein>
<dbReference type="InterPro" id="IPR013096">
    <property type="entry name" value="Cupin_2"/>
</dbReference>
<dbReference type="Pfam" id="PF07883">
    <property type="entry name" value="Cupin_2"/>
    <property type="match status" value="1"/>
</dbReference>
<evidence type="ECO:0000313" key="2">
    <source>
        <dbReference type="EMBL" id="MBC8570828.1"/>
    </source>
</evidence>
<dbReference type="SUPFAM" id="SSF51182">
    <property type="entry name" value="RmlC-like cupins"/>
    <property type="match status" value="1"/>
</dbReference>
<proteinExistence type="predicted"/>
<evidence type="ECO:0000313" key="3">
    <source>
        <dbReference type="Proteomes" id="UP000660861"/>
    </source>
</evidence>
<dbReference type="InterPro" id="IPR014710">
    <property type="entry name" value="RmlC-like_jellyroll"/>
</dbReference>
<evidence type="ECO:0000259" key="1">
    <source>
        <dbReference type="Pfam" id="PF07883"/>
    </source>
</evidence>
<dbReference type="EMBL" id="JACRTC010000005">
    <property type="protein sequence ID" value="MBC8570828.1"/>
    <property type="molecule type" value="Genomic_DNA"/>
</dbReference>
<comment type="caution">
    <text evidence="2">The sequence shown here is derived from an EMBL/GenBank/DDBJ whole genome shotgun (WGS) entry which is preliminary data.</text>
</comment>
<accession>A0A926IC02</accession>
<dbReference type="Proteomes" id="UP000660861">
    <property type="component" value="Unassembled WGS sequence"/>
</dbReference>
<name>A0A926IC02_9FIRM</name>
<dbReference type="AlphaFoldDB" id="A0A926IC02"/>
<gene>
    <name evidence="2" type="ORF">H8709_08305</name>
</gene>
<sequence>MAKTPAYFGKFPCLPGEKKPTMVTQANCPKFIYTPEMPHASDLNWVFASTDHLTCGKYQLAPGSTFDPVDVHSGDEVYYVLEGTVTMFNPKLGQVEDVSAGEVILLPKEAPHKAYNFTNEKAVIMFVIAPKMWEEDGPPDGYYETMKLLKYQQEEGK</sequence>
<feature type="domain" description="Cupin type-2" evidence="1">
    <location>
        <begin position="59"/>
        <end position="127"/>
    </location>
</feature>
<reference evidence="2" key="1">
    <citation type="submission" date="2020-08" db="EMBL/GenBank/DDBJ databases">
        <title>Genome public.</title>
        <authorList>
            <person name="Liu C."/>
            <person name="Sun Q."/>
        </authorList>
    </citation>
    <scope>NUCLEOTIDE SEQUENCE</scope>
    <source>
        <strain evidence="2">NSJ-54</strain>
    </source>
</reference>
<dbReference type="InterPro" id="IPR011051">
    <property type="entry name" value="RmlC_Cupin_sf"/>
</dbReference>
<dbReference type="Gene3D" id="2.60.120.10">
    <property type="entry name" value="Jelly Rolls"/>
    <property type="match status" value="1"/>
</dbReference>
<keyword evidence="3" id="KW-1185">Reference proteome</keyword>